<dbReference type="Proteomes" id="UP000663193">
    <property type="component" value="Chromosome 8"/>
</dbReference>
<protein>
    <submittedName>
        <fullName evidence="1">Uncharacterized protein</fullName>
    </submittedName>
</protein>
<proteinExistence type="predicted"/>
<dbReference type="EMBL" id="CP069030">
    <property type="protein sequence ID" value="QRC98674.1"/>
    <property type="molecule type" value="Genomic_DNA"/>
</dbReference>
<evidence type="ECO:0000313" key="2">
    <source>
        <dbReference type="Proteomes" id="UP000663193"/>
    </source>
</evidence>
<evidence type="ECO:0000313" key="1">
    <source>
        <dbReference type="EMBL" id="QRC98674.1"/>
    </source>
</evidence>
<sequence>MLPIIPHTHNGAWNGLLDRALSGDFRTYTNWRCFLFQALLGLRHTTCVVNTVLLCCRHHHLQGRFSDSQGTEHHPGRHQQSPRYIEATHCATNRSVGHAGHLSAARKIHPLCSKPTPLCVSRC</sequence>
<keyword evidence="2" id="KW-1185">Reference proteome</keyword>
<accession>A0A7U2F932</accession>
<gene>
    <name evidence="1" type="ORF">JI435_303310</name>
</gene>
<dbReference type="VEuPathDB" id="FungiDB:JI435_303310"/>
<organism evidence="1 2">
    <name type="scientific">Phaeosphaeria nodorum (strain SN15 / ATCC MYA-4574 / FGSC 10173)</name>
    <name type="common">Glume blotch fungus</name>
    <name type="synonym">Parastagonospora nodorum</name>
    <dbReference type="NCBI Taxonomy" id="321614"/>
    <lineage>
        <taxon>Eukaryota</taxon>
        <taxon>Fungi</taxon>
        <taxon>Dikarya</taxon>
        <taxon>Ascomycota</taxon>
        <taxon>Pezizomycotina</taxon>
        <taxon>Dothideomycetes</taxon>
        <taxon>Pleosporomycetidae</taxon>
        <taxon>Pleosporales</taxon>
        <taxon>Pleosporineae</taxon>
        <taxon>Phaeosphaeriaceae</taxon>
        <taxon>Parastagonospora</taxon>
    </lineage>
</organism>
<reference evidence="2" key="1">
    <citation type="journal article" date="2021" name="BMC Genomics">
        <title>Chromosome-level genome assembly and manually-curated proteome of model necrotroph Parastagonospora nodorum Sn15 reveals a genome-wide trove of candidate effector homologs, and redundancy of virulence-related functions within an accessory chromosome.</title>
        <authorList>
            <person name="Bertazzoni S."/>
            <person name="Jones D.A.B."/>
            <person name="Phan H.T."/>
            <person name="Tan K.-C."/>
            <person name="Hane J.K."/>
        </authorList>
    </citation>
    <scope>NUCLEOTIDE SEQUENCE [LARGE SCALE GENOMIC DNA]</scope>
    <source>
        <strain evidence="2">SN15 / ATCC MYA-4574 / FGSC 10173)</strain>
    </source>
</reference>
<dbReference type="AlphaFoldDB" id="A0A7U2F932"/>
<name>A0A7U2F932_PHANO</name>